<dbReference type="SUPFAM" id="SSF81321">
    <property type="entry name" value="Family A G protein-coupled receptor-like"/>
    <property type="match status" value="1"/>
</dbReference>
<dbReference type="PANTHER" id="PTHR23112:SF37">
    <property type="entry name" value="G PROTEIN-COUPLED RECEPTOR GPR1"/>
    <property type="match status" value="1"/>
</dbReference>
<protein>
    <submittedName>
        <fullName evidence="10">Uncharacterized protein</fullName>
    </submittedName>
</protein>
<feature type="transmembrane region" description="Helical" evidence="6">
    <location>
        <begin position="430"/>
        <end position="454"/>
    </location>
</feature>
<comment type="subcellular location">
    <subcellularLocation>
        <location evidence="1">Membrane</location>
        <topology evidence="1">Multi-pass membrane protein</topology>
    </subcellularLocation>
</comment>
<dbReference type="Proteomes" id="UP001152607">
    <property type="component" value="Unassembled WGS sequence"/>
</dbReference>
<evidence type="ECO:0000256" key="3">
    <source>
        <dbReference type="ARBA" id="ARBA00022989"/>
    </source>
</evidence>
<dbReference type="EMBL" id="CAOQHR010000001">
    <property type="protein sequence ID" value="CAI6275947.1"/>
    <property type="molecule type" value="Genomic_DNA"/>
</dbReference>
<dbReference type="OrthoDB" id="5368598at2759"/>
<dbReference type="Pfam" id="PF11970">
    <property type="entry name" value="GPR_Gpa2_C"/>
    <property type="match status" value="1"/>
</dbReference>
<dbReference type="GO" id="GO:0004930">
    <property type="term" value="F:G protein-coupled receptor activity"/>
    <property type="evidence" value="ECO:0007669"/>
    <property type="project" value="TreeGrafter"/>
</dbReference>
<proteinExistence type="predicted"/>
<dbReference type="InterPro" id="IPR023041">
    <property type="entry name" value="Glucose_rcpt_Git3-like_N"/>
</dbReference>
<evidence type="ECO:0000259" key="9">
    <source>
        <dbReference type="Pfam" id="PF11970"/>
    </source>
</evidence>
<keyword evidence="7" id="KW-0732">Signal</keyword>
<evidence type="ECO:0000256" key="7">
    <source>
        <dbReference type="SAM" id="SignalP"/>
    </source>
</evidence>
<sequence>MPLSVGLKLTIVGYTTCLLAVEAASSPMPQIYRQYGPSSTKQFTSNRTYWVQVAGACCAAASMATSCVAFFWFCRMEKRFRHRLIILLIYGDMIKTMWIFAFALASITRGTIYTESPFCQASGFLVQYGTETSDYAVLAIAVHSAMQVFRPSNTVRSDGLYPYRYPLFLGAFLIPLLMAGLAFAGDHHGYMSQGAFCSLPLRPFWYRLALTWVPRYVIAIIILGLAVAIYAHVGFEFRSLSNMLQNEKPSVSSTTILSTNDQNLGDGASPDLTEHTLFPARRGSSIVSILEASRRASAAASTSMYSESNDTAGSIFVPSGPHSARRSSAFTILAGPVDTCSQLDNTNTSRKASNTVLSASDDNHASPLSTSTPCAPPTDTAQRNLAQQRMRIHRQLRLMFVYPICYIIMWLIPFTNHCMMYYEDWATHPLYWLVVASTICYGSMGMVDCLIFTLRERPWRHIPNSDGTFLGSFAWWRTFSGSSSSSLLPSRAVSTSGTVASTLRPRPTDTLHRTVTEVNPTSPNSGPPRNFGVFSSVMDKGREWRSGAGGGNGGCGGGDHAKGQARFARMRLEAEKEERRAAFQGLGRRQSLG</sequence>
<feature type="transmembrane region" description="Helical" evidence="6">
    <location>
        <begin position="396"/>
        <end position="415"/>
    </location>
</feature>
<feature type="signal peptide" evidence="7">
    <location>
        <begin position="1"/>
        <end position="23"/>
    </location>
</feature>
<name>A0A9W4U659_9PLEO</name>
<keyword evidence="3 6" id="KW-1133">Transmembrane helix</keyword>
<evidence type="ECO:0000256" key="2">
    <source>
        <dbReference type="ARBA" id="ARBA00022692"/>
    </source>
</evidence>
<keyword evidence="2 6" id="KW-0812">Transmembrane</keyword>
<feature type="region of interest" description="Disordered" evidence="5">
    <location>
        <begin position="498"/>
        <end position="530"/>
    </location>
</feature>
<dbReference type="AlphaFoldDB" id="A0A9W4U659"/>
<feature type="domain" description="G protein-coupled receptor GPR1/2/3 C-terminal" evidence="9">
    <location>
        <begin position="387"/>
        <end position="461"/>
    </location>
</feature>
<feature type="compositionally biased region" description="Gly residues" evidence="5">
    <location>
        <begin position="547"/>
        <end position="558"/>
    </location>
</feature>
<dbReference type="InterPro" id="IPR022596">
    <property type="entry name" value="GPR1/2/3_C"/>
</dbReference>
<evidence type="ECO:0000256" key="6">
    <source>
        <dbReference type="SAM" id="Phobius"/>
    </source>
</evidence>
<dbReference type="Pfam" id="PF11710">
    <property type="entry name" value="Git3"/>
    <property type="match status" value="1"/>
</dbReference>
<keyword evidence="11" id="KW-1185">Reference proteome</keyword>
<evidence type="ECO:0000313" key="10">
    <source>
        <dbReference type="EMBL" id="CAI6275947.1"/>
    </source>
</evidence>
<evidence type="ECO:0000259" key="8">
    <source>
        <dbReference type="Pfam" id="PF11710"/>
    </source>
</evidence>
<dbReference type="GO" id="GO:0007189">
    <property type="term" value="P:adenylate cyclase-activating G protein-coupled receptor signaling pathway"/>
    <property type="evidence" value="ECO:0007669"/>
    <property type="project" value="TreeGrafter"/>
</dbReference>
<keyword evidence="4 6" id="KW-0472">Membrane</keyword>
<dbReference type="PANTHER" id="PTHR23112">
    <property type="entry name" value="G PROTEIN-COUPLED RECEPTOR 157-RELATED"/>
    <property type="match status" value="1"/>
</dbReference>
<feature type="region of interest" description="Disordered" evidence="5">
    <location>
        <begin position="358"/>
        <end position="380"/>
    </location>
</feature>
<comment type="caution">
    <text evidence="10">The sequence shown here is derived from an EMBL/GenBank/DDBJ whole genome shotgun (WGS) entry which is preliminary data.</text>
</comment>
<feature type="compositionally biased region" description="Basic and acidic residues" evidence="5">
    <location>
        <begin position="506"/>
        <end position="515"/>
    </location>
</feature>
<evidence type="ECO:0000256" key="4">
    <source>
        <dbReference type="ARBA" id="ARBA00023136"/>
    </source>
</evidence>
<feature type="transmembrane region" description="Helical" evidence="6">
    <location>
        <begin position="49"/>
        <end position="73"/>
    </location>
</feature>
<feature type="chain" id="PRO_5040912190" evidence="7">
    <location>
        <begin position="24"/>
        <end position="593"/>
    </location>
</feature>
<organism evidence="10 11">
    <name type="scientific">Periconia digitata</name>
    <dbReference type="NCBI Taxonomy" id="1303443"/>
    <lineage>
        <taxon>Eukaryota</taxon>
        <taxon>Fungi</taxon>
        <taxon>Dikarya</taxon>
        <taxon>Ascomycota</taxon>
        <taxon>Pezizomycotina</taxon>
        <taxon>Dothideomycetes</taxon>
        <taxon>Pleosporomycetidae</taxon>
        <taxon>Pleosporales</taxon>
        <taxon>Massarineae</taxon>
        <taxon>Periconiaceae</taxon>
        <taxon>Periconia</taxon>
    </lineage>
</organism>
<reference evidence="10" key="1">
    <citation type="submission" date="2023-01" db="EMBL/GenBank/DDBJ databases">
        <authorList>
            <person name="Van Ghelder C."/>
            <person name="Rancurel C."/>
        </authorList>
    </citation>
    <scope>NUCLEOTIDE SEQUENCE</scope>
    <source>
        <strain evidence="10">CNCM I-4278</strain>
    </source>
</reference>
<gene>
    <name evidence="10" type="ORF">PDIGIT_LOCUS1916</name>
</gene>
<accession>A0A9W4U659</accession>
<evidence type="ECO:0000313" key="11">
    <source>
        <dbReference type="Proteomes" id="UP001152607"/>
    </source>
</evidence>
<dbReference type="Gene3D" id="1.20.1070.10">
    <property type="entry name" value="Rhodopsin 7-helix transmembrane proteins"/>
    <property type="match status" value="1"/>
</dbReference>
<feature type="transmembrane region" description="Helical" evidence="6">
    <location>
        <begin position="85"/>
        <end position="107"/>
    </location>
</feature>
<evidence type="ECO:0000256" key="1">
    <source>
        <dbReference type="ARBA" id="ARBA00004141"/>
    </source>
</evidence>
<dbReference type="GO" id="GO:0005886">
    <property type="term" value="C:plasma membrane"/>
    <property type="evidence" value="ECO:0007669"/>
    <property type="project" value="TreeGrafter"/>
</dbReference>
<feature type="region of interest" description="Disordered" evidence="5">
    <location>
        <begin position="545"/>
        <end position="564"/>
    </location>
</feature>
<feature type="transmembrane region" description="Helical" evidence="6">
    <location>
        <begin position="165"/>
        <end position="184"/>
    </location>
</feature>
<evidence type="ECO:0000256" key="5">
    <source>
        <dbReference type="SAM" id="MobiDB-lite"/>
    </source>
</evidence>
<feature type="transmembrane region" description="Helical" evidence="6">
    <location>
        <begin position="204"/>
        <end position="233"/>
    </location>
</feature>
<feature type="domain" description="Glucose receptor Git3-like N-terminal" evidence="8">
    <location>
        <begin position="53"/>
        <end position="239"/>
    </location>
</feature>